<dbReference type="PANTHER" id="PTHR45626">
    <property type="entry name" value="TRANSCRIPTION TERMINATION FACTOR 2-RELATED"/>
    <property type="match status" value="1"/>
</dbReference>
<accession>A0A5P1FDZ3</accession>
<dbReference type="GO" id="GO:0016787">
    <property type="term" value="F:hydrolase activity"/>
    <property type="evidence" value="ECO:0007669"/>
    <property type="project" value="UniProtKB-KW"/>
</dbReference>
<keyword evidence="3" id="KW-0067">ATP-binding</keyword>
<gene>
    <name evidence="5" type="ORF">A4U43_C03F13560</name>
</gene>
<keyword evidence="6" id="KW-1185">Reference proteome</keyword>
<dbReference type="GO" id="GO:0008094">
    <property type="term" value="F:ATP-dependent activity, acting on DNA"/>
    <property type="evidence" value="ECO:0007669"/>
    <property type="project" value="TreeGrafter"/>
</dbReference>
<name>A0A5P1FDZ3_ASPOF</name>
<evidence type="ECO:0000256" key="3">
    <source>
        <dbReference type="ARBA" id="ARBA00022840"/>
    </source>
</evidence>
<proteinExistence type="predicted"/>
<dbReference type="AlphaFoldDB" id="A0A5P1FDZ3"/>
<reference evidence="6" key="1">
    <citation type="journal article" date="2017" name="Nat. Commun.">
        <title>The asparagus genome sheds light on the origin and evolution of a young Y chromosome.</title>
        <authorList>
            <person name="Harkess A."/>
            <person name="Zhou J."/>
            <person name="Xu C."/>
            <person name="Bowers J.E."/>
            <person name="Van der Hulst R."/>
            <person name="Ayyampalayam S."/>
            <person name="Mercati F."/>
            <person name="Riccardi P."/>
            <person name="McKain M.R."/>
            <person name="Kakrana A."/>
            <person name="Tang H."/>
            <person name="Ray J."/>
            <person name="Groenendijk J."/>
            <person name="Arikit S."/>
            <person name="Mathioni S.M."/>
            <person name="Nakano M."/>
            <person name="Shan H."/>
            <person name="Telgmann-Rauber A."/>
            <person name="Kanno A."/>
            <person name="Yue Z."/>
            <person name="Chen H."/>
            <person name="Li W."/>
            <person name="Chen Y."/>
            <person name="Xu X."/>
            <person name="Zhang Y."/>
            <person name="Luo S."/>
            <person name="Chen H."/>
            <person name="Gao J."/>
            <person name="Mao Z."/>
            <person name="Pires J.C."/>
            <person name="Luo M."/>
            <person name="Kudrna D."/>
            <person name="Wing R.A."/>
            <person name="Meyers B.C."/>
            <person name="Yi K."/>
            <person name="Kong H."/>
            <person name="Lavrijsen P."/>
            <person name="Sunseri F."/>
            <person name="Falavigna A."/>
            <person name="Ye Y."/>
            <person name="Leebens-Mack J.H."/>
            <person name="Chen G."/>
        </authorList>
    </citation>
    <scope>NUCLEOTIDE SEQUENCE [LARGE SCALE GENOMIC DNA]</scope>
    <source>
        <strain evidence="6">cv. DH0086</strain>
    </source>
</reference>
<dbReference type="Gene3D" id="3.40.50.10810">
    <property type="entry name" value="Tandem AAA-ATPase domain"/>
    <property type="match status" value="1"/>
</dbReference>
<dbReference type="Pfam" id="PF00176">
    <property type="entry name" value="SNF2-rel_dom"/>
    <property type="match status" value="1"/>
</dbReference>
<evidence type="ECO:0000313" key="5">
    <source>
        <dbReference type="EMBL" id="ONK75119.1"/>
    </source>
</evidence>
<organism evidence="5 6">
    <name type="scientific">Asparagus officinalis</name>
    <name type="common">Garden asparagus</name>
    <dbReference type="NCBI Taxonomy" id="4686"/>
    <lineage>
        <taxon>Eukaryota</taxon>
        <taxon>Viridiplantae</taxon>
        <taxon>Streptophyta</taxon>
        <taxon>Embryophyta</taxon>
        <taxon>Tracheophyta</taxon>
        <taxon>Spermatophyta</taxon>
        <taxon>Magnoliopsida</taxon>
        <taxon>Liliopsida</taxon>
        <taxon>Asparagales</taxon>
        <taxon>Asparagaceae</taxon>
        <taxon>Asparagoideae</taxon>
        <taxon>Asparagus</taxon>
    </lineage>
</organism>
<dbReference type="GO" id="GO:0005634">
    <property type="term" value="C:nucleus"/>
    <property type="evidence" value="ECO:0007669"/>
    <property type="project" value="TreeGrafter"/>
</dbReference>
<sequence length="464" mass="53784">MISHYHLCNLIVHVHVFQECCPIVCDDEVAGRALLHLVHVLRAKRNLADAMGLGNPRGRSRNHNIEMENPEEESNFVKGGTLIVCPMALLGQWKDELETHSRPGSISVFIHYGCDRTNDRLRPLLMTTQYQVNTINLRLWAAKPNCQYDMVYRSMGRNVVVLFKDQFKLPAEINKKFQPVLEGTPPEVIDAQLRKSEHDVLEIVNQARDKTDKIIGELQKEAELSLRRDKALLLLLLNREDYYEMIDCFLHDVRAYRAREMKKIHKNQNLQRSSALKLQYISKGLPLEVVNTYFIVCSRLSSLEDAFDSLLTATSRNIQKLQDNTRKLLLVQLAEKDYELLTLIVEAELDLRGNAENFREDRENEVYSLANFLKNHPESDKAINTSLSSYFQKKMVSADKEKRKVDAVLRQIALFENVLLGDYLVWKKWKDKESSLKLPELTFPDFILEPSILMQQFRESVQIE</sequence>
<dbReference type="EMBL" id="CM007383">
    <property type="protein sequence ID" value="ONK75119.1"/>
    <property type="molecule type" value="Genomic_DNA"/>
</dbReference>
<evidence type="ECO:0000256" key="1">
    <source>
        <dbReference type="ARBA" id="ARBA00022741"/>
    </source>
</evidence>
<dbReference type="InterPro" id="IPR050628">
    <property type="entry name" value="SNF2_RAD54_helicase_TF"/>
</dbReference>
<evidence type="ECO:0000256" key="2">
    <source>
        <dbReference type="ARBA" id="ARBA00022801"/>
    </source>
</evidence>
<evidence type="ECO:0000313" key="6">
    <source>
        <dbReference type="Proteomes" id="UP000243459"/>
    </source>
</evidence>
<dbReference type="Gramene" id="ONK75119">
    <property type="protein sequence ID" value="ONK75119"/>
    <property type="gene ID" value="A4U43_C03F13560"/>
</dbReference>
<keyword evidence="1" id="KW-0547">Nucleotide-binding</keyword>
<keyword evidence="2" id="KW-0378">Hydrolase</keyword>
<dbReference type="InterPro" id="IPR038718">
    <property type="entry name" value="SNF2-like_sf"/>
</dbReference>
<dbReference type="Proteomes" id="UP000243459">
    <property type="component" value="Chromosome 3"/>
</dbReference>
<dbReference type="PANTHER" id="PTHR45626:SF22">
    <property type="entry name" value="DNA REPAIR PROTEIN RAD5"/>
    <property type="match status" value="1"/>
</dbReference>
<dbReference type="GO" id="GO:0006281">
    <property type="term" value="P:DNA repair"/>
    <property type="evidence" value="ECO:0007669"/>
    <property type="project" value="TreeGrafter"/>
</dbReference>
<protein>
    <recommendedName>
        <fullName evidence="4">SNF2 N-terminal domain-containing protein</fullName>
    </recommendedName>
</protein>
<dbReference type="InterPro" id="IPR000330">
    <property type="entry name" value="SNF2_N"/>
</dbReference>
<evidence type="ECO:0000259" key="4">
    <source>
        <dbReference type="Pfam" id="PF00176"/>
    </source>
</evidence>
<feature type="domain" description="SNF2 N-terminal" evidence="4">
    <location>
        <begin position="52"/>
        <end position="133"/>
    </location>
</feature>
<dbReference type="GO" id="GO:0005524">
    <property type="term" value="F:ATP binding"/>
    <property type="evidence" value="ECO:0007669"/>
    <property type="project" value="UniProtKB-KW"/>
</dbReference>